<dbReference type="AlphaFoldDB" id="A0A0E9SMC1"/>
<name>A0A0E9SMC1_ANGAN</name>
<evidence type="ECO:0000313" key="1">
    <source>
        <dbReference type="EMBL" id="JAH41678.1"/>
    </source>
</evidence>
<organism evidence="1">
    <name type="scientific">Anguilla anguilla</name>
    <name type="common">European freshwater eel</name>
    <name type="synonym">Muraena anguilla</name>
    <dbReference type="NCBI Taxonomy" id="7936"/>
    <lineage>
        <taxon>Eukaryota</taxon>
        <taxon>Metazoa</taxon>
        <taxon>Chordata</taxon>
        <taxon>Craniata</taxon>
        <taxon>Vertebrata</taxon>
        <taxon>Euteleostomi</taxon>
        <taxon>Actinopterygii</taxon>
        <taxon>Neopterygii</taxon>
        <taxon>Teleostei</taxon>
        <taxon>Anguilliformes</taxon>
        <taxon>Anguillidae</taxon>
        <taxon>Anguilla</taxon>
    </lineage>
</organism>
<reference evidence="1" key="2">
    <citation type="journal article" date="2015" name="Fish Shellfish Immunol.">
        <title>Early steps in the European eel (Anguilla anguilla)-Vibrio vulnificus interaction in the gills: Role of the RtxA13 toxin.</title>
        <authorList>
            <person name="Callol A."/>
            <person name="Pajuelo D."/>
            <person name="Ebbesson L."/>
            <person name="Teles M."/>
            <person name="MacKenzie S."/>
            <person name="Amaro C."/>
        </authorList>
    </citation>
    <scope>NUCLEOTIDE SEQUENCE</scope>
</reference>
<dbReference type="EMBL" id="GBXM01066899">
    <property type="protein sequence ID" value="JAH41678.1"/>
    <property type="molecule type" value="Transcribed_RNA"/>
</dbReference>
<accession>A0A0E9SMC1</accession>
<reference evidence="1" key="1">
    <citation type="submission" date="2014-11" db="EMBL/GenBank/DDBJ databases">
        <authorList>
            <person name="Amaro Gonzalez C."/>
        </authorList>
    </citation>
    <scope>NUCLEOTIDE SEQUENCE</scope>
</reference>
<sequence length="22" mass="2657">MHGNLPLKSKIELHNECRHIMR</sequence>
<proteinExistence type="predicted"/>
<protein>
    <submittedName>
        <fullName evidence="1">Uncharacterized protein</fullName>
    </submittedName>
</protein>